<dbReference type="PATRIC" id="fig|1280953.3.peg.3081"/>
<keyword evidence="6" id="KW-1185">Reference proteome</keyword>
<keyword evidence="2" id="KW-0808">Transferase</keyword>
<name>A0A059G4G9_9PROT</name>
<keyword evidence="3" id="KW-0949">S-adenosyl-L-methionine</keyword>
<reference evidence="5 6" key="1">
    <citation type="journal article" date="2014" name="Antonie Van Leeuwenhoek">
        <title>Hyphomonas beringensis sp. nov. and Hyphomonas chukchiensis sp. nov., isolated from surface seawater of the Bering Sea and Chukchi Sea.</title>
        <authorList>
            <person name="Li C."/>
            <person name="Lai Q."/>
            <person name="Li G."/>
            <person name="Dong C."/>
            <person name="Wang J."/>
            <person name="Liao Y."/>
            <person name="Shao Z."/>
        </authorList>
    </citation>
    <scope>NUCLEOTIDE SEQUENCE [LARGE SCALE GENOMIC DNA]</scope>
    <source>
        <strain evidence="5 6">SCH89</strain>
    </source>
</reference>
<dbReference type="EMBL" id="ARYL01000027">
    <property type="protein sequence ID" value="KDA01450.1"/>
    <property type="molecule type" value="Genomic_DNA"/>
</dbReference>
<proteinExistence type="predicted"/>
<dbReference type="eggNOG" id="COG2226">
    <property type="taxonomic scope" value="Bacteria"/>
</dbReference>
<dbReference type="OrthoDB" id="9765084at2"/>
<dbReference type="SUPFAM" id="SSF53335">
    <property type="entry name" value="S-adenosyl-L-methionine-dependent methyltransferases"/>
    <property type="match status" value="1"/>
</dbReference>
<dbReference type="STRING" id="1280953.HOC_15337"/>
<protein>
    <recommendedName>
        <fullName evidence="4">Methyltransferase domain-containing protein</fullName>
    </recommendedName>
</protein>
<dbReference type="GO" id="GO:0008168">
    <property type="term" value="F:methyltransferase activity"/>
    <property type="evidence" value="ECO:0007669"/>
    <property type="project" value="UniProtKB-KW"/>
</dbReference>
<gene>
    <name evidence="5" type="ORF">HOC_15337</name>
</gene>
<evidence type="ECO:0000313" key="6">
    <source>
        <dbReference type="Proteomes" id="UP000024942"/>
    </source>
</evidence>
<dbReference type="Gene3D" id="3.40.50.150">
    <property type="entry name" value="Vaccinia Virus protein VP39"/>
    <property type="match status" value="1"/>
</dbReference>
<dbReference type="Proteomes" id="UP000024942">
    <property type="component" value="Unassembled WGS sequence"/>
</dbReference>
<comment type="caution">
    <text evidence="5">The sequence shown here is derived from an EMBL/GenBank/DDBJ whole genome shotgun (WGS) entry which is preliminary data.</text>
</comment>
<dbReference type="PANTHER" id="PTHR42912">
    <property type="entry name" value="METHYLTRANSFERASE"/>
    <property type="match status" value="1"/>
</dbReference>
<dbReference type="PANTHER" id="PTHR42912:SF81">
    <property type="entry name" value="METHYLTRANSFERASE DOMAIN-CONTAINING PROTEIN"/>
    <property type="match status" value="1"/>
</dbReference>
<dbReference type="PROSITE" id="PS01184">
    <property type="entry name" value="UBIE_2"/>
    <property type="match status" value="1"/>
</dbReference>
<dbReference type="InterPro" id="IPR029063">
    <property type="entry name" value="SAM-dependent_MTases_sf"/>
</dbReference>
<dbReference type="Pfam" id="PF13649">
    <property type="entry name" value="Methyltransf_25"/>
    <property type="match status" value="1"/>
</dbReference>
<dbReference type="GO" id="GO:0032259">
    <property type="term" value="P:methylation"/>
    <property type="evidence" value="ECO:0007669"/>
    <property type="project" value="UniProtKB-KW"/>
</dbReference>
<dbReference type="InterPro" id="IPR041698">
    <property type="entry name" value="Methyltransf_25"/>
</dbReference>
<evidence type="ECO:0000259" key="4">
    <source>
        <dbReference type="Pfam" id="PF13649"/>
    </source>
</evidence>
<evidence type="ECO:0000256" key="3">
    <source>
        <dbReference type="ARBA" id="ARBA00022691"/>
    </source>
</evidence>
<keyword evidence="1" id="KW-0489">Methyltransferase</keyword>
<sequence>MGILDTAAKTAARARYAAQQGLRSAWYGAQMSAARRSANGFNRPGEPEFRPTRGTPDMAALRKAYFQLFIQDRLNVEAGLYPAPQDMRVRDLPDALKSARAFMADVAEVDRRRIARDGTEIQSHIPEGSNRYPDYYQQNFHYQSGGWFTDESAELYDTQVEALFSGTADAMRRAALAEISLELKGRDQRTVSLLDMACGNGRFLSRVMTIYPRLKASGLDLSPNYTEAARKRLARWPHVSVLHEAAEAMPLADASLDMVVSIFLFHELPPEVRGAVLAEVSRVLKPGGLFILADSTQFGDYPEMDGLLEYFPHGFHEPYYEGYLSWDKAAACHAAGLVKERETVAFLTKVTTWRKPV</sequence>
<accession>A0A059G4G9</accession>
<dbReference type="InterPro" id="IPR023576">
    <property type="entry name" value="UbiE/COQ5_MeTrFase_CS"/>
</dbReference>
<evidence type="ECO:0000256" key="2">
    <source>
        <dbReference type="ARBA" id="ARBA00022679"/>
    </source>
</evidence>
<feature type="domain" description="Methyltransferase" evidence="4">
    <location>
        <begin position="194"/>
        <end position="288"/>
    </location>
</feature>
<evidence type="ECO:0000256" key="1">
    <source>
        <dbReference type="ARBA" id="ARBA00022603"/>
    </source>
</evidence>
<organism evidence="5 6">
    <name type="scientific">Hyphomonas oceanitis SCH89</name>
    <dbReference type="NCBI Taxonomy" id="1280953"/>
    <lineage>
        <taxon>Bacteria</taxon>
        <taxon>Pseudomonadati</taxon>
        <taxon>Pseudomonadota</taxon>
        <taxon>Alphaproteobacteria</taxon>
        <taxon>Hyphomonadales</taxon>
        <taxon>Hyphomonadaceae</taxon>
        <taxon>Hyphomonas</taxon>
    </lineage>
</organism>
<dbReference type="InterPro" id="IPR050508">
    <property type="entry name" value="Methyltransf_Superfamily"/>
</dbReference>
<dbReference type="CDD" id="cd02440">
    <property type="entry name" value="AdoMet_MTases"/>
    <property type="match status" value="1"/>
</dbReference>
<evidence type="ECO:0000313" key="5">
    <source>
        <dbReference type="EMBL" id="KDA01450.1"/>
    </source>
</evidence>
<dbReference type="AlphaFoldDB" id="A0A059G4G9"/>
<dbReference type="RefSeq" id="WP_035540145.1">
    <property type="nucleotide sequence ID" value="NZ_ARYL01000027.1"/>
</dbReference>